<dbReference type="Proteomes" id="UP000027730">
    <property type="component" value="Unassembled WGS sequence"/>
</dbReference>
<dbReference type="HOGENOM" id="CLU_126704_2_1_1"/>
<dbReference type="CDD" id="cd00067">
    <property type="entry name" value="GAL4"/>
    <property type="match status" value="1"/>
</dbReference>
<dbReference type="GO" id="GO:0000981">
    <property type="term" value="F:DNA-binding transcription factor activity, RNA polymerase II-specific"/>
    <property type="evidence" value="ECO:0007669"/>
    <property type="project" value="InterPro"/>
</dbReference>
<evidence type="ECO:0000256" key="1">
    <source>
        <dbReference type="ARBA" id="ARBA00023242"/>
    </source>
</evidence>
<keyword evidence="1" id="KW-0539">Nucleus</keyword>
<dbReference type="SMART" id="SM00066">
    <property type="entry name" value="GAL4"/>
    <property type="match status" value="1"/>
</dbReference>
<gene>
    <name evidence="3" type="ORF">M436DRAFT_22950</name>
</gene>
<dbReference type="GO" id="GO:0008270">
    <property type="term" value="F:zinc ion binding"/>
    <property type="evidence" value="ECO:0007669"/>
    <property type="project" value="InterPro"/>
</dbReference>
<dbReference type="PROSITE" id="PS50048">
    <property type="entry name" value="ZN2_CY6_FUNGAL_2"/>
    <property type="match status" value="1"/>
</dbReference>
<organism evidence="3 4">
    <name type="scientific">Aureobasidium namibiae CBS 147.97</name>
    <dbReference type="NCBI Taxonomy" id="1043004"/>
    <lineage>
        <taxon>Eukaryota</taxon>
        <taxon>Fungi</taxon>
        <taxon>Dikarya</taxon>
        <taxon>Ascomycota</taxon>
        <taxon>Pezizomycotina</taxon>
        <taxon>Dothideomycetes</taxon>
        <taxon>Dothideomycetidae</taxon>
        <taxon>Dothideales</taxon>
        <taxon>Saccotheciaceae</taxon>
        <taxon>Aureobasidium</taxon>
    </lineage>
</organism>
<dbReference type="OrthoDB" id="10261408at2759"/>
<keyword evidence="4" id="KW-1185">Reference proteome</keyword>
<dbReference type="PANTHER" id="PTHR47256:SF1">
    <property type="entry name" value="ZN(II)2CYS6 TRANSCRIPTION FACTOR (EUROFUNG)"/>
    <property type="match status" value="1"/>
</dbReference>
<dbReference type="PROSITE" id="PS00463">
    <property type="entry name" value="ZN2_CY6_FUNGAL_1"/>
    <property type="match status" value="1"/>
</dbReference>
<reference evidence="3 4" key="1">
    <citation type="journal article" date="2014" name="BMC Genomics">
        <title>Genome sequencing of four Aureobasidium pullulans varieties: biotechnological potential, stress tolerance, and description of new species.</title>
        <authorList>
            <person name="Gostin Ar C."/>
            <person name="Ohm R.A."/>
            <person name="Kogej T."/>
            <person name="Sonjak S."/>
            <person name="Turk M."/>
            <person name="Zajc J."/>
            <person name="Zalar P."/>
            <person name="Grube M."/>
            <person name="Sun H."/>
            <person name="Han J."/>
            <person name="Sharma A."/>
            <person name="Chiniquy J."/>
            <person name="Ngan C.Y."/>
            <person name="Lipzen A."/>
            <person name="Barry K."/>
            <person name="Grigoriev I.V."/>
            <person name="Gunde-Cimerman N."/>
        </authorList>
    </citation>
    <scope>NUCLEOTIDE SEQUENCE [LARGE SCALE GENOMIC DNA]</scope>
    <source>
        <strain evidence="3 4">CBS 147.97</strain>
    </source>
</reference>
<evidence type="ECO:0000313" key="3">
    <source>
        <dbReference type="EMBL" id="KEQ71624.1"/>
    </source>
</evidence>
<dbReference type="RefSeq" id="XP_013425766.1">
    <property type="nucleotide sequence ID" value="XM_013570312.1"/>
</dbReference>
<dbReference type="Pfam" id="PF00172">
    <property type="entry name" value="Zn_clus"/>
    <property type="match status" value="1"/>
</dbReference>
<dbReference type="GeneID" id="25408093"/>
<dbReference type="EMBL" id="KL584713">
    <property type="protein sequence ID" value="KEQ71624.1"/>
    <property type="molecule type" value="Genomic_DNA"/>
</dbReference>
<dbReference type="PANTHER" id="PTHR47256">
    <property type="entry name" value="ZN(II)2CYS6 TRANSCRIPTION FACTOR (EUROFUNG)-RELATED"/>
    <property type="match status" value="1"/>
</dbReference>
<accession>A0A074WJ62</accession>
<sequence length="107" mass="12173">KAKRHQIAVACNACRRRKTKCDGHRPVCTVCVSKNSECTWSADPDATPMVAIKRKYQNLELESRDSHDLISMLMNRSRQEAISILDHMRRTRDASSTLAFIKDGDLL</sequence>
<dbReference type="STRING" id="1043004.A0A074WJ62"/>
<feature type="non-terminal residue" evidence="3">
    <location>
        <position position="1"/>
    </location>
</feature>
<evidence type="ECO:0000313" key="4">
    <source>
        <dbReference type="Proteomes" id="UP000027730"/>
    </source>
</evidence>
<proteinExistence type="predicted"/>
<dbReference type="Gene3D" id="4.10.240.10">
    <property type="entry name" value="Zn(2)-C6 fungal-type DNA-binding domain"/>
    <property type="match status" value="1"/>
</dbReference>
<dbReference type="AlphaFoldDB" id="A0A074WJ62"/>
<evidence type="ECO:0000259" key="2">
    <source>
        <dbReference type="PROSITE" id="PS50048"/>
    </source>
</evidence>
<protein>
    <recommendedName>
        <fullName evidence="2">Zn(2)-C6 fungal-type domain-containing protein</fullName>
    </recommendedName>
</protein>
<name>A0A074WJ62_9PEZI</name>
<dbReference type="InterPro" id="IPR001138">
    <property type="entry name" value="Zn2Cys6_DnaBD"/>
</dbReference>
<dbReference type="InterPro" id="IPR053187">
    <property type="entry name" value="Notoamide_regulator"/>
</dbReference>
<dbReference type="InterPro" id="IPR036864">
    <property type="entry name" value="Zn2-C6_fun-type_DNA-bd_sf"/>
</dbReference>
<feature type="non-terminal residue" evidence="3">
    <location>
        <position position="107"/>
    </location>
</feature>
<feature type="domain" description="Zn(2)-C6 fungal-type" evidence="2">
    <location>
        <begin position="10"/>
        <end position="40"/>
    </location>
</feature>
<dbReference type="SUPFAM" id="SSF57701">
    <property type="entry name" value="Zn2/Cys6 DNA-binding domain"/>
    <property type="match status" value="1"/>
</dbReference>